<dbReference type="Proteomes" id="UP000440224">
    <property type="component" value="Unassembled WGS sequence"/>
</dbReference>
<evidence type="ECO:0000313" key="8">
    <source>
        <dbReference type="Proteomes" id="UP000440224"/>
    </source>
</evidence>
<dbReference type="Gene3D" id="3.30.200.20">
    <property type="entry name" value="Phosphorylase Kinase, domain 1"/>
    <property type="match status" value="1"/>
</dbReference>
<dbReference type="GO" id="GO:0004674">
    <property type="term" value="F:protein serine/threonine kinase activity"/>
    <property type="evidence" value="ECO:0007669"/>
    <property type="project" value="TreeGrafter"/>
</dbReference>
<accession>A0A6N7PZI2</accession>
<dbReference type="Pfam" id="PF00069">
    <property type="entry name" value="Pkinase"/>
    <property type="match status" value="1"/>
</dbReference>
<dbReference type="SMART" id="SM00220">
    <property type="entry name" value="S_TKc"/>
    <property type="match status" value="1"/>
</dbReference>
<dbReference type="OrthoDB" id="5478020at2"/>
<dbReference type="GO" id="GO:0005524">
    <property type="term" value="F:ATP binding"/>
    <property type="evidence" value="ECO:0007669"/>
    <property type="project" value="UniProtKB-KW"/>
</dbReference>
<evidence type="ECO:0000256" key="5">
    <source>
        <dbReference type="SAM" id="MobiDB-lite"/>
    </source>
</evidence>
<dbReference type="CDD" id="cd14014">
    <property type="entry name" value="STKc_PknB_like"/>
    <property type="match status" value="1"/>
</dbReference>
<keyword evidence="8" id="KW-1185">Reference proteome</keyword>
<keyword evidence="2" id="KW-0547">Nucleotide-binding</keyword>
<organism evidence="7 8">
    <name type="scientific">Polyangium spumosum</name>
    <dbReference type="NCBI Taxonomy" id="889282"/>
    <lineage>
        <taxon>Bacteria</taxon>
        <taxon>Pseudomonadati</taxon>
        <taxon>Myxococcota</taxon>
        <taxon>Polyangia</taxon>
        <taxon>Polyangiales</taxon>
        <taxon>Polyangiaceae</taxon>
        <taxon>Polyangium</taxon>
    </lineage>
</organism>
<dbReference type="InterPro" id="IPR011990">
    <property type="entry name" value="TPR-like_helical_dom_sf"/>
</dbReference>
<reference evidence="7 8" key="1">
    <citation type="submission" date="2019-10" db="EMBL/GenBank/DDBJ databases">
        <title>A soil myxobacterium in the family Polyangiaceae.</title>
        <authorList>
            <person name="Li Y."/>
            <person name="Wang J."/>
        </authorList>
    </citation>
    <scope>NUCLEOTIDE SEQUENCE [LARGE SCALE GENOMIC DNA]</scope>
    <source>
        <strain evidence="7 8">DSM 14734</strain>
    </source>
</reference>
<feature type="region of interest" description="Disordered" evidence="5">
    <location>
        <begin position="354"/>
        <end position="394"/>
    </location>
</feature>
<dbReference type="Gene3D" id="1.25.40.10">
    <property type="entry name" value="Tetratricopeptide repeat domain"/>
    <property type="match status" value="1"/>
</dbReference>
<dbReference type="PANTHER" id="PTHR43289">
    <property type="entry name" value="MITOGEN-ACTIVATED PROTEIN KINASE KINASE KINASE 20-RELATED"/>
    <property type="match status" value="1"/>
</dbReference>
<keyword evidence="4" id="KW-0067">ATP-binding</keyword>
<evidence type="ECO:0000256" key="2">
    <source>
        <dbReference type="ARBA" id="ARBA00022741"/>
    </source>
</evidence>
<dbReference type="RefSeq" id="WP_153822515.1">
    <property type="nucleotide sequence ID" value="NZ_WJIE01000008.1"/>
</dbReference>
<dbReference type="SUPFAM" id="SSF56112">
    <property type="entry name" value="Protein kinase-like (PK-like)"/>
    <property type="match status" value="1"/>
</dbReference>
<dbReference type="PROSITE" id="PS00108">
    <property type="entry name" value="PROTEIN_KINASE_ST"/>
    <property type="match status" value="1"/>
</dbReference>
<feature type="domain" description="Protein kinase" evidence="6">
    <location>
        <begin position="55"/>
        <end position="320"/>
    </location>
</feature>
<dbReference type="AlphaFoldDB" id="A0A6N7PZI2"/>
<dbReference type="PANTHER" id="PTHR43289:SF6">
    <property type="entry name" value="SERINE_THREONINE-PROTEIN KINASE NEKL-3"/>
    <property type="match status" value="1"/>
</dbReference>
<dbReference type="EMBL" id="WJIE01000008">
    <property type="protein sequence ID" value="MRG95705.1"/>
    <property type="molecule type" value="Genomic_DNA"/>
</dbReference>
<dbReference type="SUPFAM" id="SSF48452">
    <property type="entry name" value="TPR-like"/>
    <property type="match status" value="2"/>
</dbReference>
<dbReference type="Gene3D" id="1.10.510.10">
    <property type="entry name" value="Transferase(Phosphotransferase) domain 1"/>
    <property type="match status" value="1"/>
</dbReference>
<comment type="caution">
    <text evidence="7">The sequence shown here is derived from an EMBL/GenBank/DDBJ whole genome shotgun (WGS) entry which is preliminary data.</text>
</comment>
<proteinExistence type="predicted"/>
<name>A0A6N7PZI2_9BACT</name>
<evidence type="ECO:0000256" key="3">
    <source>
        <dbReference type="ARBA" id="ARBA00022777"/>
    </source>
</evidence>
<evidence type="ECO:0000256" key="1">
    <source>
        <dbReference type="ARBA" id="ARBA00022679"/>
    </source>
</evidence>
<evidence type="ECO:0000313" key="7">
    <source>
        <dbReference type="EMBL" id="MRG95705.1"/>
    </source>
</evidence>
<evidence type="ECO:0000256" key="4">
    <source>
        <dbReference type="ARBA" id="ARBA00022840"/>
    </source>
</evidence>
<evidence type="ECO:0000259" key="6">
    <source>
        <dbReference type="PROSITE" id="PS50011"/>
    </source>
</evidence>
<protein>
    <submittedName>
        <fullName evidence="7">Protein kinase</fullName>
    </submittedName>
</protein>
<dbReference type="InterPro" id="IPR011009">
    <property type="entry name" value="Kinase-like_dom_sf"/>
</dbReference>
<dbReference type="InterPro" id="IPR000719">
    <property type="entry name" value="Prot_kinase_dom"/>
</dbReference>
<sequence length="835" mass="90194">MATKRRPHAPASQDPMGNPDVAAFRDGSFPEPEVSSERTAHLVTFSPGIVIAGKFALQRMIAAGSMGTVFEARDTFVERNVALKLMHPHLASDPELVARFRREAQAAARIQHPNVVTVLEVGKRRDGTFYIVHELLAGRTLRHVLETNPRRAVGEILSIALPIMGGLAAAHACGIVHRDIKPENIILSVTPSGELVPKIVDFGIAKMSSQEGGKKGLTHFGMIMGTPHYMAPEQALGGSVDMRTDIWAMGAMLFEMFTGAPPFDGDTPEEVLRKVVAEEPPRLSSLAPEAAPFAEVIHRALKKNPADRPPTMEIFTEALLGASQGGHRPLFVTSIEATDQITLKITMNPMPPLSALESEDRASLPPVEEEPEPPTLRVSMTSLEPPHAQGRARLGQSEMEWRAADTITVPYEADRAAEAERLLSVNALRDAIERARVAMSTRDVSPDVGARMSLVEAIARCWLGEYESAANAAHQALVHFERGTTGWHAALGHHLIANGHLGRKTVISVSAKELTALEDQGEATNPAHVVSCCRLVLFAVRLGQVRLAERSLEQALRHAGRPGDAGPFVAAWLNVARGELSLHRGDLTAYLQRVQSAAELFTSASDLRNSCLQRANVGNALLLLGAYEQAVTVLRESIGVAEPMQLALVAGAKANLGLALAYIGGLDEGIVMTNEALGQFRKQRNARAEATALVYLSRMHVMKKRLGEAAVMAEEAARLAEGIPAVRAHALAMQASIELANQRASVALDRASQAMDILKGLSGVEEGESLIRLAHAAALQATGRTSDAKRRVEEARAGLMTKAKRIGDERWRQVFLQNDPDNAQLMRLAKKLLGH</sequence>
<dbReference type="PROSITE" id="PS50011">
    <property type="entry name" value="PROTEIN_KINASE_DOM"/>
    <property type="match status" value="1"/>
</dbReference>
<dbReference type="InterPro" id="IPR008271">
    <property type="entry name" value="Ser/Thr_kinase_AS"/>
</dbReference>
<keyword evidence="3 7" id="KW-0418">Kinase</keyword>
<feature type="region of interest" description="Disordered" evidence="5">
    <location>
        <begin position="1"/>
        <end position="33"/>
    </location>
</feature>
<gene>
    <name evidence="7" type="ORF">GF068_27870</name>
</gene>
<keyword evidence="1" id="KW-0808">Transferase</keyword>